<proteinExistence type="predicted"/>
<gene>
    <name evidence="2" type="ORF">PLAM_0303</name>
</gene>
<evidence type="ECO:0000256" key="1">
    <source>
        <dbReference type="SAM" id="MobiDB-lite"/>
    </source>
</evidence>
<feature type="region of interest" description="Disordered" evidence="1">
    <location>
        <begin position="1"/>
        <end position="22"/>
    </location>
</feature>
<dbReference type="EMBL" id="LO018304">
    <property type="protein sequence ID" value="CUM58270.1"/>
    <property type="molecule type" value="Genomic_DNA"/>
</dbReference>
<evidence type="ECO:0000313" key="2">
    <source>
        <dbReference type="EMBL" id="CUM58270.1"/>
    </source>
</evidence>
<dbReference type="AlphaFoldDB" id="A0A1J1J9X9"/>
<accession>A0A1J1J9X9</accession>
<sequence length="51" mass="5500">MGILRKSCLSDPSGQAPDGLIDEDIPISIPQSSDDEDFLKSLIDLEGSFFS</sequence>
<protein>
    <submittedName>
        <fullName evidence="2">Uncharacterized protein</fullName>
    </submittedName>
</protein>
<name>A0A1J1J9X9_PLAAG</name>
<reference evidence="2" key="1">
    <citation type="submission" date="2015-09" db="EMBL/GenBank/DDBJ databases">
        <authorList>
            <person name="Jackson K.R."/>
            <person name="Lunt B.L."/>
            <person name="Fisher J.N.B."/>
            <person name="Gardner A.V."/>
            <person name="Bailey M.E."/>
            <person name="Deus L.M."/>
            <person name="Earl A.S."/>
            <person name="Gibby P.D."/>
            <person name="Hartmann K.A."/>
            <person name="Liu J.E."/>
            <person name="Manci A.M."/>
            <person name="Nielsen D.A."/>
            <person name="Solomon M.B."/>
            <person name="Breakwell D.P."/>
            <person name="Burnett S.H."/>
            <person name="Grose J.H."/>
        </authorList>
    </citation>
    <scope>NUCLEOTIDE SEQUENCE</scope>
    <source>
        <strain evidence="2">7805</strain>
    </source>
</reference>
<dbReference type="RefSeq" id="WP_235751428.1">
    <property type="nucleotide sequence ID" value="NZ_LR882950.1"/>
</dbReference>
<organism evidence="2">
    <name type="scientific">Planktothrix agardhii</name>
    <name type="common">Oscillatoria agardhii</name>
    <dbReference type="NCBI Taxonomy" id="1160"/>
    <lineage>
        <taxon>Bacteria</taxon>
        <taxon>Bacillati</taxon>
        <taxon>Cyanobacteriota</taxon>
        <taxon>Cyanophyceae</taxon>
        <taxon>Oscillatoriophycideae</taxon>
        <taxon>Oscillatoriales</taxon>
        <taxon>Microcoleaceae</taxon>
        <taxon>Planktothrix</taxon>
    </lineage>
</organism>